<dbReference type="EMBL" id="SGPM01000010">
    <property type="protein sequence ID" value="THH33111.1"/>
    <property type="molecule type" value="Genomic_DNA"/>
</dbReference>
<name>A0A4S4N5H6_9APHY</name>
<proteinExistence type="inferred from homology"/>
<evidence type="ECO:0000313" key="6">
    <source>
        <dbReference type="Proteomes" id="UP000308730"/>
    </source>
</evidence>
<dbReference type="PANTHER" id="PTHR44169:SF6">
    <property type="entry name" value="NADPH-DEPENDENT 1-ACYLDIHYDROXYACETONE PHOSPHATE REDUCTASE"/>
    <property type="match status" value="1"/>
</dbReference>
<gene>
    <name evidence="5" type="ORF">EUX98_g1054</name>
</gene>
<protein>
    <recommendedName>
        <fullName evidence="4">Ketoreductase domain-containing protein</fullName>
    </recommendedName>
</protein>
<dbReference type="InterPro" id="IPR057326">
    <property type="entry name" value="KR_dom"/>
</dbReference>
<evidence type="ECO:0000256" key="1">
    <source>
        <dbReference type="ARBA" id="ARBA00006484"/>
    </source>
</evidence>
<sequence>MSTSPRVVLVTGCTKGGIGYSLSQEFARTGCIVYATARKLEVMDGLDESNIHKLVLDVTNEKQIAEVVSTIVEAEGRIDVLVNNAGMSCPGPLLDLTLEQARRIFETNTFAVLTLSRAVVPHMARRHKGVVVNVSSVMGEVPTPWMGMYAATKAALHSITETLWMECKALNVDVMLLVPGQVTSNIAVNGIAAFDMPENSLYRRYFKNILERVAYSQSAGAIPADEFSRAVVSASLSTSPPRTWVLGMFWRRWTKA</sequence>
<comment type="similarity">
    <text evidence="1 3">Belongs to the short-chain dehydrogenases/reductases (SDR) family.</text>
</comment>
<dbReference type="AlphaFoldDB" id="A0A4S4N5H6"/>
<dbReference type="Pfam" id="PF00106">
    <property type="entry name" value="adh_short"/>
    <property type="match status" value="1"/>
</dbReference>
<dbReference type="PANTHER" id="PTHR44169">
    <property type="entry name" value="NADPH-DEPENDENT 1-ACYLDIHYDROXYACETONE PHOSPHATE REDUCTASE"/>
    <property type="match status" value="1"/>
</dbReference>
<evidence type="ECO:0000256" key="2">
    <source>
        <dbReference type="ARBA" id="ARBA00023002"/>
    </source>
</evidence>
<keyword evidence="6" id="KW-1185">Reference proteome</keyword>
<organism evidence="5 6">
    <name type="scientific">Antrodiella citrinella</name>
    <dbReference type="NCBI Taxonomy" id="2447956"/>
    <lineage>
        <taxon>Eukaryota</taxon>
        <taxon>Fungi</taxon>
        <taxon>Dikarya</taxon>
        <taxon>Basidiomycota</taxon>
        <taxon>Agaricomycotina</taxon>
        <taxon>Agaricomycetes</taxon>
        <taxon>Polyporales</taxon>
        <taxon>Steccherinaceae</taxon>
        <taxon>Antrodiella</taxon>
    </lineage>
</organism>
<dbReference type="PRINTS" id="PR00080">
    <property type="entry name" value="SDRFAMILY"/>
</dbReference>
<feature type="domain" description="Ketoreductase" evidence="4">
    <location>
        <begin position="6"/>
        <end position="178"/>
    </location>
</feature>
<dbReference type="FunFam" id="3.40.50.720:FF:000261">
    <property type="entry name" value="NADPH-dependent 1-acyldihydroxyacetone phosphate reductase"/>
    <property type="match status" value="1"/>
</dbReference>
<dbReference type="OrthoDB" id="2102561at2759"/>
<dbReference type="PRINTS" id="PR00081">
    <property type="entry name" value="GDHRDH"/>
</dbReference>
<dbReference type="InterPro" id="IPR002347">
    <property type="entry name" value="SDR_fam"/>
</dbReference>
<dbReference type="GO" id="GO:0005783">
    <property type="term" value="C:endoplasmic reticulum"/>
    <property type="evidence" value="ECO:0007669"/>
    <property type="project" value="TreeGrafter"/>
</dbReference>
<dbReference type="InterPro" id="IPR036291">
    <property type="entry name" value="NAD(P)-bd_dom_sf"/>
</dbReference>
<dbReference type="Proteomes" id="UP000308730">
    <property type="component" value="Unassembled WGS sequence"/>
</dbReference>
<evidence type="ECO:0000313" key="5">
    <source>
        <dbReference type="EMBL" id="THH33111.1"/>
    </source>
</evidence>
<evidence type="ECO:0000259" key="4">
    <source>
        <dbReference type="SMART" id="SM00822"/>
    </source>
</evidence>
<dbReference type="GO" id="GO:0016491">
    <property type="term" value="F:oxidoreductase activity"/>
    <property type="evidence" value="ECO:0007669"/>
    <property type="project" value="UniProtKB-KW"/>
</dbReference>
<dbReference type="SUPFAM" id="SSF51735">
    <property type="entry name" value="NAD(P)-binding Rossmann-fold domains"/>
    <property type="match status" value="1"/>
</dbReference>
<dbReference type="CDD" id="cd05374">
    <property type="entry name" value="17beta-HSD-like_SDR_c"/>
    <property type="match status" value="1"/>
</dbReference>
<reference evidence="5 6" key="1">
    <citation type="submission" date="2019-02" db="EMBL/GenBank/DDBJ databases">
        <title>Genome sequencing of the rare red list fungi Antrodiella citrinella (Flaviporus citrinellus).</title>
        <authorList>
            <person name="Buettner E."/>
            <person name="Kellner H."/>
        </authorList>
    </citation>
    <scope>NUCLEOTIDE SEQUENCE [LARGE SCALE GENOMIC DNA]</scope>
    <source>
        <strain evidence="5 6">DSM 108506</strain>
    </source>
</reference>
<accession>A0A4S4N5H6</accession>
<comment type="caution">
    <text evidence="5">The sequence shown here is derived from an EMBL/GenBank/DDBJ whole genome shotgun (WGS) entry which is preliminary data.</text>
</comment>
<keyword evidence="2" id="KW-0560">Oxidoreductase</keyword>
<dbReference type="SMART" id="SM00822">
    <property type="entry name" value="PKS_KR"/>
    <property type="match status" value="1"/>
</dbReference>
<dbReference type="Gene3D" id="3.40.50.720">
    <property type="entry name" value="NAD(P)-binding Rossmann-like Domain"/>
    <property type="match status" value="1"/>
</dbReference>
<evidence type="ECO:0000256" key="3">
    <source>
        <dbReference type="RuleBase" id="RU000363"/>
    </source>
</evidence>